<evidence type="ECO:0000256" key="2">
    <source>
        <dbReference type="ARBA" id="ARBA00022603"/>
    </source>
</evidence>
<dbReference type="PRINTS" id="PR00105">
    <property type="entry name" value="C5METTRFRASE"/>
</dbReference>
<dbReference type="PROSITE" id="PS00095">
    <property type="entry name" value="C5_MTASE_2"/>
    <property type="match status" value="1"/>
</dbReference>
<dbReference type="SUPFAM" id="SSF53335">
    <property type="entry name" value="S-adenosyl-L-methionine-dependent methyltransferases"/>
    <property type="match status" value="1"/>
</dbReference>
<evidence type="ECO:0000256" key="1">
    <source>
        <dbReference type="ARBA" id="ARBA00011975"/>
    </source>
</evidence>
<proteinExistence type="inferred from homology"/>
<dbReference type="Gene3D" id="3.40.50.150">
    <property type="entry name" value="Vaccinia Virus protein VP39"/>
    <property type="match status" value="1"/>
</dbReference>
<dbReference type="OrthoDB" id="5033at2157"/>
<dbReference type="EC" id="2.1.1.37" evidence="1"/>
<dbReference type="PANTHER" id="PTHR10629:SF52">
    <property type="entry name" value="DNA (CYTOSINE-5)-METHYLTRANSFERASE 1"/>
    <property type="match status" value="1"/>
</dbReference>
<dbReference type="PANTHER" id="PTHR10629">
    <property type="entry name" value="CYTOSINE-SPECIFIC METHYLTRANSFERASE"/>
    <property type="match status" value="1"/>
</dbReference>
<dbReference type="Pfam" id="PF00145">
    <property type="entry name" value="DNA_methylase"/>
    <property type="match status" value="1"/>
</dbReference>
<sequence>MTTNSPTAIDLFCGGGGISLGLQAAGFDVLWAADSDADAVTTYRTNLGDTTETVEQADLSETGPESVLPTVDPGELDLVAGGPPCPTFSMMGRSKLQSVDGRSVASDERHSLYQDFIRFVDHFQPTAVAMENVPGMLSAKTADGEQAAQAIRREFAVIGYEVDVFEVDAADYGVPQHRNRVFFIGTQSGARDLDLDTWRTHREPESDSESMMRVRQEPDAFSPSDQATLATFGDEEAAEDRDDESALSQPSYRQPYVTVADAILDLPPLSPKGEKPPVKADEYTIPAVSPYQEWARDLDTDDDSEPTPLTNHEAREHNLLDLTIYKLLGEGVGWNIGDVSTDLQPYRGDVFLDKYKKQHPRKPASTILAHIHKDGHMFIHPREARSLSVREAARLQGFKDSFEFPVSRTQAYKIVGNAVPPLLMETIARAIRAELLSSE</sequence>
<dbReference type="InterPro" id="IPR001525">
    <property type="entry name" value="C5_MeTfrase"/>
</dbReference>
<dbReference type="Proteomes" id="UP000319712">
    <property type="component" value="Unassembled WGS sequence"/>
</dbReference>
<dbReference type="Gene3D" id="3.90.120.10">
    <property type="entry name" value="DNA Methylase, subunit A, domain 2"/>
    <property type="match status" value="1"/>
</dbReference>
<dbReference type="PROSITE" id="PS00094">
    <property type="entry name" value="C5_MTASE_1"/>
    <property type="match status" value="1"/>
</dbReference>
<dbReference type="GO" id="GO:0003677">
    <property type="term" value="F:DNA binding"/>
    <property type="evidence" value="ECO:0007669"/>
    <property type="project" value="TreeGrafter"/>
</dbReference>
<keyword evidence="8" id="KW-1185">Reference proteome</keyword>
<dbReference type="AlphaFoldDB" id="A0A521EPZ5"/>
<comment type="similarity">
    <text evidence="5">Belongs to the class I-like SAM-binding methyltransferase superfamily. C5-methyltransferase family.</text>
</comment>
<accession>A0A521EPZ5</accession>
<dbReference type="InterPro" id="IPR029063">
    <property type="entry name" value="SAM-dependent_MTases_sf"/>
</dbReference>
<dbReference type="InterPro" id="IPR031303">
    <property type="entry name" value="C5_meth_CS"/>
</dbReference>
<dbReference type="InterPro" id="IPR018117">
    <property type="entry name" value="C5_DNA_meth_AS"/>
</dbReference>
<evidence type="ECO:0000256" key="6">
    <source>
        <dbReference type="SAM" id="MobiDB-lite"/>
    </source>
</evidence>
<evidence type="ECO:0000256" key="3">
    <source>
        <dbReference type="ARBA" id="ARBA00022679"/>
    </source>
</evidence>
<name>A0A521EPZ5_9EURY</name>
<evidence type="ECO:0000313" key="7">
    <source>
        <dbReference type="EMBL" id="SMO85975.1"/>
    </source>
</evidence>
<keyword evidence="3 7" id="KW-0808">Transferase</keyword>
<dbReference type="GO" id="GO:0044027">
    <property type="term" value="P:negative regulation of gene expression via chromosomal CpG island methylation"/>
    <property type="evidence" value="ECO:0007669"/>
    <property type="project" value="TreeGrafter"/>
</dbReference>
<dbReference type="EMBL" id="FXTD01000012">
    <property type="protein sequence ID" value="SMO85975.1"/>
    <property type="molecule type" value="Genomic_DNA"/>
</dbReference>
<keyword evidence="4" id="KW-0949">S-adenosyl-L-methionine</keyword>
<dbReference type="NCBIfam" id="TIGR00675">
    <property type="entry name" value="dcm"/>
    <property type="match status" value="1"/>
</dbReference>
<dbReference type="RefSeq" id="WP_142987592.1">
    <property type="nucleotide sequence ID" value="NZ_FXTD01000012.1"/>
</dbReference>
<protein>
    <recommendedName>
        <fullName evidence="1">DNA (cytosine-5-)-methyltransferase</fullName>
        <ecNumber evidence="1">2.1.1.37</ecNumber>
    </recommendedName>
</protein>
<feature type="region of interest" description="Disordered" evidence="6">
    <location>
        <begin position="201"/>
        <end position="227"/>
    </location>
</feature>
<reference evidence="7 8" key="1">
    <citation type="submission" date="2017-05" db="EMBL/GenBank/DDBJ databases">
        <authorList>
            <person name="Varghese N."/>
            <person name="Submissions S."/>
        </authorList>
    </citation>
    <scope>NUCLEOTIDE SEQUENCE [LARGE SCALE GENOMIC DNA]</scope>
    <source>
        <strain evidence="7 8">DSM 19504</strain>
    </source>
</reference>
<dbReference type="InterPro" id="IPR050390">
    <property type="entry name" value="C5-Methyltransferase"/>
</dbReference>
<evidence type="ECO:0000256" key="4">
    <source>
        <dbReference type="ARBA" id="ARBA00022691"/>
    </source>
</evidence>
<dbReference type="PROSITE" id="PS51679">
    <property type="entry name" value="SAM_MT_C5"/>
    <property type="match status" value="1"/>
</dbReference>
<keyword evidence="2 7" id="KW-0489">Methyltransferase</keyword>
<dbReference type="GO" id="GO:0003886">
    <property type="term" value="F:DNA (cytosine-5-)-methyltransferase activity"/>
    <property type="evidence" value="ECO:0007669"/>
    <property type="project" value="UniProtKB-EC"/>
</dbReference>
<evidence type="ECO:0000256" key="5">
    <source>
        <dbReference type="RuleBase" id="RU000416"/>
    </source>
</evidence>
<organism evidence="7 8">
    <name type="scientific">Halorubrum cibi</name>
    <dbReference type="NCBI Taxonomy" id="413815"/>
    <lineage>
        <taxon>Archaea</taxon>
        <taxon>Methanobacteriati</taxon>
        <taxon>Methanobacteriota</taxon>
        <taxon>Stenosarchaea group</taxon>
        <taxon>Halobacteria</taxon>
        <taxon>Halobacteriales</taxon>
        <taxon>Haloferacaceae</taxon>
        <taxon>Halorubrum</taxon>
    </lineage>
</organism>
<feature type="compositionally biased region" description="Basic and acidic residues" evidence="6">
    <location>
        <begin position="201"/>
        <end position="218"/>
    </location>
</feature>
<gene>
    <name evidence="7" type="ORF">SAMN06264867_11213</name>
</gene>
<evidence type="ECO:0000313" key="8">
    <source>
        <dbReference type="Proteomes" id="UP000319712"/>
    </source>
</evidence>
<dbReference type="GO" id="GO:0032259">
    <property type="term" value="P:methylation"/>
    <property type="evidence" value="ECO:0007669"/>
    <property type="project" value="UniProtKB-KW"/>
</dbReference>